<evidence type="ECO:0000313" key="1">
    <source>
        <dbReference type="EMBL" id="OGK16719.1"/>
    </source>
</evidence>
<name>A0A1F7GCV2_9BACT</name>
<protein>
    <recommendedName>
        <fullName evidence="3">Antitoxin</fullName>
    </recommendedName>
</protein>
<evidence type="ECO:0000313" key="2">
    <source>
        <dbReference type="Proteomes" id="UP000178372"/>
    </source>
</evidence>
<dbReference type="EMBL" id="MFZF01000012">
    <property type="protein sequence ID" value="OGK16719.1"/>
    <property type="molecule type" value="Genomic_DNA"/>
</dbReference>
<comment type="caution">
    <text evidence="1">The sequence shown here is derived from an EMBL/GenBank/DDBJ whole genome shotgun (WGS) entry which is preliminary data.</text>
</comment>
<accession>A0A1F7GCV2</accession>
<evidence type="ECO:0008006" key="3">
    <source>
        <dbReference type="Google" id="ProtNLM"/>
    </source>
</evidence>
<gene>
    <name evidence="1" type="ORF">A2690_04840</name>
</gene>
<dbReference type="AlphaFoldDB" id="A0A1F7GCV2"/>
<dbReference type="Proteomes" id="UP000178372">
    <property type="component" value="Unassembled WGS sequence"/>
</dbReference>
<proteinExistence type="predicted"/>
<reference evidence="1 2" key="1">
    <citation type="journal article" date="2016" name="Nat. Commun.">
        <title>Thousands of microbial genomes shed light on interconnected biogeochemical processes in an aquifer system.</title>
        <authorList>
            <person name="Anantharaman K."/>
            <person name="Brown C.T."/>
            <person name="Hug L.A."/>
            <person name="Sharon I."/>
            <person name="Castelle C.J."/>
            <person name="Probst A.J."/>
            <person name="Thomas B.C."/>
            <person name="Singh A."/>
            <person name="Wilkins M.J."/>
            <person name="Karaoz U."/>
            <person name="Brodie E.L."/>
            <person name="Williams K.H."/>
            <person name="Hubbard S.S."/>
            <person name="Banfield J.F."/>
        </authorList>
    </citation>
    <scope>NUCLEOTIDE SEQUENCE [LARGE SCALE GENOMIC DNA]</scope>
</reference>
<sequence>MQLIKPTALRENIYKILDGVIKTGNPQYIERKGHVIKIEASKQPSKLERLTPHNAIVGNPDDLISIKLEQ</sequence>
<organism evidence="1 2">
    <name type="scientific">Candidatus Roizmanbacteria bacterium RIFCSPHIGHO2_01_FULL_39_12b</name>
    <dbReference type="NCBI Taxonomy" id="1802030"/>
    <lineage>
        <taxon>Bacteria</taxon>
        <taxon>Candidatus Roizmaniibacteriota</taxon>
    </lineage>
</organism>